<evidence type="ECO:0000313" key="4">
    <source>
        <dbReference type="Proteomes" id="UP000669239"/>
    </source>
</evidence>
<evidence type="ECO:0000256" key="1">
    <source>
        <dbReference type="SAM" id="MobiDB-lite"/>
    </source>
</evidence>
<dbReference type="Proteomes" id="UP000669239">
    <property type="component" value="Unassembled WGS sequence"/>
</dbReference>
<feature type="region of interest" description="Disordered" evidence="1">
    <location>
        <begin position="1"/>
        <end position="26"/>
    </location>
</feature>
<feature type="transmembrane region" description="Helical" evidence="2">
    <location>
        <begin position="29"/>
        <end position="48"/>
    </location>
</feature>
<keyword evidence="2" id="KW-1133">Transmembrane helix</keyword>
<gene>
    <name evidence="3" type="ORF">G5B36_28235</name>
</gene>
<dbReference type="EMBL" id="JAAITT010000079">
    <property type="protein sequence ID" value="NSJ52537.1"/>
    <property type="molecule type" value="Genomic_DNA"/>
</dbReference>
<name>A0ABX2HT01_9FIRM</name>
<keyword evidence="2" id="KW-0472">Membrane</keyword>
<sequence>MMNETYNSQNPNTGKQPRNPKESTSSERLATCSMIAGITGMICSFFYFPVSLVSGSNTPTGMICGIIGIVLAIMSRNADVSGRKSFNARAITGIVLSGLAIALTFFFFYLLGCYYEILSDPVMGPKFNEYINRIQQQMHLSGGSSWIHL</sequence>
<feature type="transmembrane region" description="Helical" evidence="2">
    <location>
        <begin position="60"/>
        <end position="78"/>
    </location>
</feature>
<keyword evidence="2" id="KW-0812">Transmembrane</keyword>
<comment type="caution">
    <text evidence="3">The sequence shown here is derived from an EMBL/GenBank/DDBJ whole genome shotgun (WGS) entry which is preliminary data.</text>
</comment>
<proteinExistence type="predicted"/>
<evidence type="ECO:0000313" key="3">
    <source>
        <dbReference type="EMBL" id="NSJ52537.1"/>
    </source>
</evidence>
<evidence type="ECO:0000256" key="2">
    <source>
        <dbReference type="SAM" id="Phobius"/>
    </source>
</evidence>
<organism evidence="3 4">
    <name type="scientific">Enterocloster aldenensis</name>
    <dbReference type="NCBI Taxonomy" id="358742"/>
    <lineage>
        <taxon>Bacteria</taxon>
        <taxon>Bacillati</taxon>
        <taxon>Bacillota</taxon>
        <taxon>Clostridia</taxon>
        <taxon>Lachnospirales</taxon>
        <taxon>Lachnospiraceae</taxon>
        <taxon>Enterocloster</taxon>
    </lineage>
</organism>
<reference evidence="3 4" key="1">
    <citation type="journal article" date="2020" name="Cell Host Microbe">
        <title>Functional and Genomic Variation between Human-Derived Isolates of Lachnospiraceae Reveals Inter- and Intra-Species Diversity.</title>
        <authorList>
            <person name="Sorbara M.T."/>
            <person name="Littmann E.R."/>
            <person name="Fontana E."/>
            <person name="Moody T.U."/>
            <person name="Kohout C.E."/>
            <person name="Gjonbalaj M."/>
            <person name="Eaton V."/>
            <person name="Seok R."/>
            <person name="Leiner I.M."/>
            <person name="Pamer E.G."/>
        </authorList>
    </citation>
    <scope>NUCLEOTIDE SEQUENCE [LARGE SCALE GENOMIC DNA]</scope>
    <source>
        <strain evidence="3 4">MSK.1.17</strain>
    </source>
</reference>
<accession>A0ABX2HT01</accession>
<keyword evidence="4" id="KW-1185">Reference proteome</keyword>
<feature type="compositionally biased region" description="Polar residues" evidence="1">
    <location>
        <begin position="1"/>
        <end position="18"/>
    </location>
</feature>
<protein>
    <submittedName>
        <fullName evidence="3">DUF4190 domain-containing protein</fullName>
    </submittedName>
</protein>
<feature type="transmembrane region" description="Helical" evidence="2">
    <location>
        <begin position="90"/>
        <end position="111"/>
    </location>
</feature>